<keyword evidence="4" id="KW-1185">Reference proteome</keyword>
<reference evidence="3 4" key="1">
    <citation type="journal article" date="2008" name="Nature">
        <title>The Trichoplax genome and the nature of placozoans.</title>
        <authorList>
            <person name="Srivastava M."/>
            <person name="Begovic E."/>
            <person name="Chapman J."/>
            <person name="Putnam N.H."/>
            <person name="Hellsten U."/>
            <person name="Kawashima T."/>
            <person name="Kuo A."/>
            <person name="Mitros T."/>
            <person name="Salamov A."/>
            <person name="Carpenter M.L."/>
            <person name="Signorovitch A.Y."/>
            <person name="Moreno M.A."/>
            <person name="Kamm K."/>
            <person name="Grimwood J."/>
            <person name="Schmutz J."/>
            <person name="Shapiro H."/>
            <person name="Grigoriev I.V."/>
            <person name="Buss L.W."/>
            <person name="Schierwater B."/>
            <person name="Dellaporta S.L."/>
            <person name="Rokhsar D.S."/>
        </authorList>
    </citation>
    <scope>NUCLEOTIDE SEQUENCE [LARGE SCALE GENOMIC DNA]</scope>
    <source>
        <strain evidence="3 4">Grell-BS-1999</strain>
    </source>
</reference>
<sequence>MADTTGRRSSQANSLEDLFNLLSSKDAAWSQQAKTVIIDGLINSARAGETSSWLQNHLIDYYMRTGCENAAEILTKIQDSQARFLFDKINASLSNGNTCLQAVKLLGNIARSQPSWLYRIGNNAAVPTLLKCLKSQQDAEVLIGGILTLTILLPSMPTLVKPYMPEMVEIYIRLASWRIKKPGHIPDLFLQHLLIAANVFFQRLYGMFPCTCMSLLKAFCKSKANRDIFDKALQPLLGQLRFHPMLVTSDCDEESQPDRWKKLEPYEIVVECSKFASGIYDDRYNENYRESAFIPRRCPHTYQVVSDGLPDRAPNNTWRQNSSTTAEMNDINRISRSNSNSASIVSKTDTETDKQPEIEKVDASLEHATVATVTTNKLDKIPLVAFRDSHELWSPSLLLDVDSPPTSPDLNRNNPTRISTPGKSSETHNRLVDSPIHAAPPDTINTSNFTNSMTKFTHQTNISKEILSPTKQNDSLDQEKFTDFKYSTPKRVLGDSQDDIVINQSATDNIKQTADDQALIHRKISEGKLRKKVSTAAVPVRKELGLASNTEVQDPADNKVIPNRIYSLTSMDLFTSDNINQEDAHGLPDIHSWPPNAYLLNDSKLKEDSTEDILTDNLHHSFKPKESPFESSQSKIEDDTATDNKDFTSSSAVKEKNFTNTDSESTADLDSKLAHQNASLSSYINLMDAALRSPIMGAPLNQRTASVAPVLNDSFQDFSPKTSSDCHSWIYPSFTSFEEYLTLASEIHSEELKRIPLVDRFDTTWNYFGGSAPADEVTIFKGQTRLLLNQLLFERYQTEMYAQRNRQLVGRTYRLNALEEECLAMKDQLRFQEAEIHHLKLYLKLQEEEQRRVIENRETWESDMKSRVRTLNNEKLQLQRRIDQLSDKLSVVLSQSDRIKQELSMTKAELFDATSKLKRLDQLEIKNKAVIEMNDRLKNELVLLGEYCNQQLESNENSLRASLLKAKQQVLSYDSELSARNEAFQKQDIQLESMKCQITDLENRIKSKELALKLEKDMLKESKDIHASEIEVIERKYKSLQRICRKYESYILKLHSQLEIIQKESGLKISADSDTQLSADSLQTTIYKEAEAI</sequence>
<dbReference type="InterPro" id="IPR016024">
    <property type="entry name" value="ARM-type_fold"/>
</dbReference>
<dbReference type="EMBL" id="DS985242">
    <property type="protein sequence ID" value="EDV27600.1"/>
    <property type="molecule type" value="Genomic_DNA"/>
</dbReference>
<dbReference type="HOGENOM" id="CLU_011546_0_0_1"/>
<dbReference type="Proteomes" id="UP000009022">
    <property type="component" value="Unassembled WGS sequence"/>
</dbReference>
<dbReference type="KEGG" id="tad:TRIADDRAFT_53459"/>
<feature type="coiled-coil region" evidence="1">
    <location>
        <begin position="920"/>
        <end position="1018"/>
    </location>
</feature>
<dbReference type="PhylomeDB" id="B3RPA1"/>
<feature type="compositionally biased region" description="Low complexity" evidence="2">
    <location>
        <begin position="331"/>
        <end position="346"/>
    </location>
</feature>
<evidence type="ECO:0000313" key="3">
    <source>
        <dbReference type="EMBL" id="EDV27600.1"/>
    </source>
</evidence>
<dbReference type="OMA" id="NRMASYS"/>
<dbReference type="PANTHER" id="PTHR15154:SF2">
    <property type="entry name" value="HAMARTIN"/>
    <property type="match status" value="1"/>
</dbReference>
<dbReference type="PANTHER" id="PTHR15154">
    <property type="entry name" value="HAMARTIN"/>
    <property type="match status" value="1"/>
</dbReference>
<dbReference type="AlphaFoldDB" id="B3RPA1"/>
<feature type="compositionally biased region" description="Basic and acidic residues" evidence="2">
    <location>
        <begin position="617"/>
        <end position="628"/>
    </location>
</feature>
<evidence type="ECO:0000256" key="2">
    <source>
        <dbReference type="SAM" id="MobiDB-lite"/>
    </source>
</evidence>
<dbReference type="GeneID" id="6751202"/>
<gene>
    <name evidence="3" type="ORF">TRIADDRAFT_53459</name>
</gene>
<feature type="coiled-coil region" evidence="1">
    <location>
        <begin position="861"/>
        <end position="888"/>
    </location>
</feature>
<dbReference type="InterPro" id="IPR007483">
    <property type="entry name" value="Hamartin"/>
</dbReference>
<dbReference type="CTD" id="6751202"/>
<organism evidence="3 4">
    <name type="scientific">Trichoplax adhaerens</name>
    <name type="common">Trichoplax reptans</name>
    <dbReference type="NCBI Taxonomy" id="10228"/>
    <lineage>
        <taxon>Eukaryota</taxon>
        <taxon>Metazoa</taxon>
        <taxon>Placozoa</taxon>
        <taxon>Uniplacotomia</taxon>
        <taxon>Trichoplacea</taxon>
        <taxon>Trichoplacidae</taxon>
        <taxon>Trichoplax</taxon>
    </lineage>
</organism>
<proteinExistence type="predicted"/>
<feature type="region of interest" description="Disordered" evidence="2">
    <location>
        <begin position="309"/>
        <end position="356"/>
    </location>
</feature>
<dbReference type="FunCoup" id="B3RPA1">
    <property type="interactions" value="1541"/>
</dbReference>
<dbReference type="STRING" id="10228.B3RPA1"/>
<dbReference type="InParanoid" id="B3RPA1"/>
<feature type="region of interest" description="Disordered" evidence="2">
    <location>
        <begin position="397"/>
        <end position="429"/>
    </location>
</feature>
<dbReference type="GO" id="GO:0051726">
    <property type="term" value="P:regulation of cell cycle"/>
    <property type="evidence" value="ECO:0000318"/>
    <property type="project" value="GO_Central"/>
</dbReference>
<dbReference type="SUPFAM" id="SSF48371">
    <property type="entry name" value="ARM repeat"/>
    <property type="match status" value="1"/>
</dbReference>
<evidence type="ECO:0000313" key="4">
    <source>
        <dbReference type="Proteomes" id="UP000009022"/>
    </source>
</evidence>
<name>B3RPA1_TRIAD</name>
<dbReference type="GO" id="GO:0033596">
    <property type="term" value="C:TSC1-TSC2 complex"/>
    <property type="evidence" value="ECO:0000318"/>
    <property type="project" value="GO_Central"/>
</dbReference>
<feature type="region of interest" description="Disordered" evidence="2">
    <location>
        <begin position="617"/>
        <end position="648"/>
    </location>
</feature>
<dbReference type="GO" id="GO:0032007">
    <property type="term" value="P:negative regulation of TOR signaling"/>
    <property type="evidence" value="ECO:0000318"/>
    <property type="project" value="GO_Central"/>
</dbReference>
<protein>
    <recommendedName>
        <fullName evidence="5">Hamartin</fullName>
    </recommendedName>
</protein>
<dbReference type="Pfam" id="PF04388">
    <property type="entry name" value="Hamartin"/>
    <property type="match status" value="1"/>
</dbReference>
<evidence type="ECO:0008006" key="5">
    <source>
        <dbReference type="Google" id="ProtNLM"/>
    </source>
</evidence>
<feature type="compositionally biased region" description="Polar residues" evidence="2">
    <location>
        <begin position="314"/>
        <end position="327"/>
    </location>
</feature>
<dbReference type="GO" id="GO:0008285">
    <property type="term" value="P:negative regulation of cell population proliferation"/>
    <property type="evidence" value="ECO:0000318"/>
    <property type="project" value="GO_Central"/>
</dbReference>
<dbReference type="eggNOG" id="ENOG502QQPT">
    <property type="taxonomic scope" value="Eukaryota"/>
</dbReference>
<feature type="compositionally biased region" description="Basic and acidic residues" evidence="2">
    <location>
        <begin position="635"/>
        <end position="646"/>
    </location>
</feature>
<evidence type="ECO:0000256" key="1">
    <source>
        <dbReference type="SAM" id="Coils"/>
    </source>
</evidence>
<keyword evidence="1" id="KW-0175">Coiled coil</keyword>
<feature type="compositionally biased region" description="Polar residues" evidence="2">
    <location>
        <begin position="408"/>
        <end position="424"/>
    </location>
</feature>
<dbReference type="RefSeq" id="XP_002109434.1">
    <property type="nucleotide sequence ID" value="XM_002109398.1"/>
</dbReference>
<dbReference type="OrthoDB" id="6022054at2759"/>
<accession>B3RPA1</accession>